<dbReference type="AlphaFoldDB" id="A0A5C4J9T8"/>
<keyword evidence="4" id="KW-0560">Oxidoreductase</keyword>
<feature type="binding site" evidence="7">
    <location>
        <position position="172"/>
    </location>
    <ligand>
        <name>glyoxylate</name>
        <dbReference type="ChEBI" id="CHEBI:36655"/>
    </ligand>
</feature>
<feature type="binding site" evidence="7">
    <location>
        <position position="31"/>
    </location>
    <ligand>
        <name>glyoxylate</name>
        <dbReference type="ChEBI" id="CHEBI:36655"/>
    </ligand>
</feature>
<accession>A0A5C4J9T8</accession>
<evidence type="ECO:0000259" key="8">
    <source>
        <dbReference type="PROSITE" id="PS51349"/>
    </source>
</evidence>
<name>A0A5C4J9T8_9ACTN</name>
<dbReference type="Proteomes" id="UP000309174">
    <property type="component" value="Unassembled WGS sequence"/>
</dbReference>
<dbReference type="PANTHER" id="PTHR10578:SF107">
    <property type="entry name" value="2-HYDROXYACID OXIDASE 1"/>
    <property type="match status" value="1"/>
</dbReference>
<feature type="binding site" evidence="7">
    <location>
        <position position="253"/>
    </location>
    <ligand>
        <name>glyoxylate</name>
        <dbReference type="ChEBI" id="CHEBI:36655"/>
    </ligand>
</feature>
<dbReference type="SUPFAM" id="SSF51395">
    <property type="entry name" value="FMN-linked oxidoreductases"/>
    <property type="match status" value="1"/>
</dbReference>
<dbReference type="Gene3D" id="3.20.20.70">
    <property type="entry name" value="Aldolase class I"/>
    <property type="match status" value="1"/>
</dbReference>
<dbReference type="PANTHER" id="PTHR10578">
    <property type="entry name" value="S -2-HYDROXY-ACID OXIDASE-RELATED"/>
    <property type="match status" value="1"/>
</dbReference>
<gene>
    <name evidence="9" type="ORF">ETD83_21550</name>
</gene>
<dbReference type="CDD" id="cd02809">
    <property type="entry name" value="alpha_hydroxyacid_oxid_FMN"/>
    <property type="match status" value="1"/>
</dbReference>
<comment type="similarity">
    <text evidence="5">Belongs to the FMN-dependent alpha-hydroxy acid dehydrogenase family.</text>
</comment>
<proteinExistence type="inferred from homology"/>
<comment type="cofactor">
    <cofactor evidence="1">
        <name>FMN</name>
        <dbReference type="ChEBI" id="CHEBI:58210"/>
    </cofactor>
</comment>
<evidence type="ECO:0000256" key="3">
    <source>
        <dbReference type="ARBA" id="ARBA00022643"/>
    </source>
</evidence>
<dbReference type="PROSITE" id="PS51349">
    <property type="entry name" value="FMN_HYDROXY_ACID_DH_2"/>
    <property type="match status" value="1"/>
</dbReference>
<evidence type="ECO:0000256" key="6">
    <source>
        <dbReference type="PIRSR" id="PIRSR000138-1"/>
    </source>
</evidence>
<feature type="binding site" evidence="7">
    <location>
        <begin position="84"/>
        <end position="86"/>
    </location>
    <ligand>
        <name>FMN</name>
        <dbReference type="ChEBI" id="CHEBI:58210"/>
    </ligand>
</feature>
<keyword evidence="3 7" id="KW-0288">FMN</keyword>
<dbReference type="GO" id="GO:0005737">
    <property type="term" value="C:cytoplasm"/>
    <property type="evidence" value="ECO:0007669"/>
    <property type="project" value="UniProtKB-ARBA"/>
</dbReference>
<sequence length="357" mass="37536">MRPSNPAPEPAGVREFEAAARERLDPVHYDYFAGGAGDEITLRANESAFGRLALLPRVLRGVEKPELGITLPGGSASMPVLVAPTAFHCLADPEGERATARAAATTETIMIVSLASTVAVEDVAAAAPGARLWFQLFVQPDMAFTETLVRRAEAAGCGALVVTVDAPVFGTRGRDERNGFHDLPGGLRCENMRDGDRIRPIVFSPAISWDHIARLTEITSLPIVLKGVLHPSDARTALDHGVSALIVSNHGGRQLDTVPATVDVLPEIAAAVGGAAPVLLDGGVRRGTDVLKALALGASAVAVGRPVVWGLGADGERGAVRVLELLRAEVEEALALCGVASVHDLEPGMVRRLRRPW</sequence>
<evidence type="ECO:0000256" key="1">
    <source>
        <dbReference type="ARBA" id="ARBA00001917"/>
    </source>
</evidence>
<dbReference type="PROSITE" id="PS00557">
    <property type="entry name" value="FMN_HYDROXY_ACID_DH_1"/>
    <property type="match status" value="1"/>
</dbReference>
<dbReference type="GO" id="GO:0016491">
    <property type="term" value="F:oxidoreductase activity"/>
    <property type="evidence" value="ECO:0007669"/>
    <property type="project" value="UniProtKB-KW"/>
</dbReference>
<evidence type="ECO:0000313" key="10">
    <source>
        <dbReference type="Proteomes" id="UP000309174"/>
    </source>
</evidence>
<evidence type="ECO:0000256" key="2">
    <source>
        <dbReference type="ARBA" id="ARBA00022630"/>
    </source>
</evidence>
<dbReference type="PIRSF" id="PIRSF000138">
    <property type="entry name" value="Al-hdrx_acd_dh"/>
    <property type="match status" value="1"/>
</dbReference>
<protein>
    <submittedName>
        <fullName evidence="9">Alpha-hydroxy-acid oxidizing protein</fullName>
    </submittedName>
</protein>
<feature type="active site" description="Proton acceptor" evidence="6">
    <location>
        <position position="250"/>
    </location>
</feature>
<dbReference type="OrthoDB" id="9770452at2"/>
<dbReference type="InterPro" id="IPR013785">
    <property type="entry name" value="Aldolase_TIM"/>
</dbReference>
<dbReference type="InterPro" id="IPR000262">
    <property type="entry name" value="FMN-dep_DH"/>
</dbReference>
<dbReference type="InterPro" id="IPR037396">
    <property type="entry name" value="FMN_HAD"/>
</dbReference>
<evidence type="ECO:0000256" key="5">
    <source>
        <dbReference type="ARBA" id="ARBA00024042"/>
    </source>
</evidence>
<organism evidence="9 10">
    <name type="scientific">Actinomadura soli</name>
    <dbReference type="NCBI Taxonomy" id="2508997"/>
    <lineage>
        <taxon>Bacteria</taxon>
        <taxon>Bacillati</taxon>
        <taxon>Actinomycetota</taxon>
        <taxon>Actinomycetes</taxon>
        <taxon>Streptosporangiales</taxon>
        <taxon>Thermomonosporaceae</taxon>
        <taxon>Actinomadura</taxon>
    </lineage>
</organism>
<feature type="binding site" evidence="7">
    <location>
        <position position="248"/>
    </location>
    <ligand>
        <name>FMN</name>
        <dbReference type="ChEBI" id="CHEBI:58210"/>
    </ligand>
</feature>
<keyword evidence="2 7" id="KW-0285">Flavoprotein</keyword>
<reference evidence="9 10" key="1">
    <citation type="submission" date="2019-05" db="EMBL/GenBank/DDBJ databases">
        <title>Draft genome sequence of Actinomadura sp. 14C53.</title>
        <authorList>
            <person name="Saricaoglu S."/>
            <person name="Isik K."/>
        </authorList>
    </citation>
    <scope>NUCLEOTIDE SEQUENCE [LARGE SCALE GENOMIC DNA]</scope>
    <source>
        <strain evidence="9 10">14C53</strain>
    </source>
</reference>
<dbReference type="EMBL" id="VCKW01000110">
    <property type="protein sequence ID" value="TMQ96237.1"/>
    <property type="molecule type" value="Genomic_DNA"/>
</dbReference>
<feature type="binding site" evidence="7">
    <location>
        <position position="250"/>
    </location>
    <ligand>
        <name>glyoxylate</name>
        <dbReference type="ChEBI" id="CHEBI:36655"/>
    </ligand>
</feature>
<feature type="binding site" evidence="7">
    <location>
        <position position="226"/>
    </location>
    <ligand>
        <name>FMN</name>
        <dbReference type="ChEBI" id="CHEBI:58210"/>
    </ligand>
</feature>
<feature type="binding site" evidence="7">
    <location>
        <position position="135"/>
    </location>
    <ligand>
        <name>FMN</name>
        <dbReference type="ChEBI" id="CHEBI:58210"/>
    </ligand>
</feature>
<evidence type="ECO:0000256" key="4">
    <source>
        <dbReference type="ARBA" id="ARBA00023002"/>
    </source>
</evidence>
<feature type="binding site" evidence="7">
    <location>
        <begin position="281"/>
        <end position="285"/>
    </location>
    <ligand>
        <name>FMN</name>
        <dbReference type="ChEBI" id="CHEBI:58210"/>
    </ligand>
</feature>
<dbReference type="Pfam" id="PF01070">
    <property type="entry name" value="FMN_dh"/>
    <property type="match status" value="1"/>
</dbReference>
<dbReference type="InterPro" id="IPR012133">
    <property type="entry name" value="Alpha-hydoxy_acid_DH_FMN"/>
</dbReference>
<comment type="caution">
    <text evidence="9">The sequence shown here is derived from an EMBL/GenBank/DDBJ whole genome shotgun (WGS) entry which is preliminary data.</text>
</comment>
<feature type="binding site" evidence="7">
    <location>
        <position position="113"/>
    </location>
    <ligand>
        <name>FMN</name>
        <dbReference type="ChEBI" id="CHEBI:58210"/>
    </ligand>
</feature>
<dbReference type="InterPro" id="IPR008259">
    <property type="entry name" value="FMN_hydac_DH_AS"/>
</dbReference>
<dbReference type="GO" id="GO:0010181">
    <property type="term" value="F:FMN binding"/>
    <property type="evidence" value="ECO:0007669"/>
    <property type="project" value="InterPro"/>
</dbReference>
<feature type="binding site" evidence="7">
    <location>
        <begin position="304"/>
        <end position="305"/>
    </location>
    <ligand>
        <name>FMN</name>
        <dbReference type="ChEBI" id="CHEBI:58210"/>
    </ligand>
</feature>
<dbReference type="FunFam" id="3.20.20.70:FF:000056">
    <property type="entry name" value="hydroxyacid oxidase 2"/>
    <property type="match status" value="1"/>
</dbReference>
<evidence type="ECO:0000313" key="9">
    <source>
        <dbReference type="EMBL" id="TMQ96237.1"/>
    </source>
</evidence>
<feature type="binding site" evidence="7">
    <location>
        <position position="163"/>
    </location>
    <ligand>
        <name>FMN</name>
        <dbReference type="ChEBI" id="CHEBI:58210"/>
    </ligand>
</feature>
<feature type="domain" description="FMN hydroxy acid dehydrogenase" evidence="8">
    <location>
        <begin position="5"/>
        <end position="355"/>
    </location>
</feature>
<evidence type="ECO:0000256" key="7">
    <source>
        <dbReference type="PIRSR" id="PIRSR000138-2"/>
    </source>
</evidence>
<keyword evidence="10" id="KW-1185">Reference proteome</keyword>